<dbReference type="SUPFAM" id="SSF49373">
    <property type="entry name" value="Invasin/intimin cell-adhesion fragments"/>
    <property type="match status" value="1"/>
</dbReference>
<dbReference type="EMBL" id="CP113361">
    <property type="protein sequence ID" value="WAI02392.1"/>
    <property type="molecule type" value="Genomic_DNA"/>
</dbReference>
<evidence type="ECO:0000259" key="2">
    <source>
        <dbReference type="Pfam" id="PF02369"/>
    </source>
</evidence>
<dbReference type="InterPro" id="IPR008964">
    <property type="entry name" value="Invasin/intimin_cell_adhesion"/>
</dbReference>
<dbReference type="Gene3D" id="3.40.50.410">
    <property type="entry name" value="von Willebrand factor, type A domain"/>
    <property type="match status" value="1"/>
</dbReference>
<protein>
    <recommendedName>
        <fullName evidence="2">Big-1 domain-containing protein</fullName>
    </recommendedName>
</protein>
<dbReference type="Proteomes" id="UP001163096">
    <property type="component" value="Chromosome"/>
</dbReference>
<dbReference type="InterPro" id="IPR003344">
    <property type="entry name" value="Big_1_dom"/>
</dbReference>
<reference evidence="3" key="1">
    <citation type="submission" date="2022-11" db="EMBL/GenBank/DDBJ databases">
        <title>Complete genome sequence of Methanogenium organophilum DSM 3596.</title>
        <authorList>
            <person name="Chen S.-C."/>
            <person name="Lai S.-J."/>
            <person name="You Y.-T."/>
        </authorList>
    </citation>
    <scope>NUCLEOTIDE SEQUENCE</scope>
    <source>
        <strain evidence="3">DSM 3596</strain>
    </source>
</reference>
<evidence type="ECO:0000256" key="1">
    <source>
        <dbReference type="ARBA" id="ARBA00010116"/>
    </source>
</evidence>
<dbReference type="Pfam" id="PF02369">
    <property type="entry name" value="Big_1"/>
    <property type="match status" value="1"/>
</dbReference>
<comment type="similarity">
    <text evidence="1">Belongs to the intimin/invasin family.</text>
</comment>
<evidence type="ECO:0000313" key="4">
    <source>
        <dbReference type="Proteomes" id="UP001163096"/>
    </source>
</evidence>
<proteinExistence type="inferred from homology"/>
<dbReference type="InterPro" id="IPR013783">
    <property type="entry name" value="Ig-like_fold"/>
</dbReference>
<dbReference type="Gene3D" id="2.60.40.10">
    <property type="entry name" value="Immunoglobulins"/>
    <property type="match status" value="2"/>
</dbReference>
<feature type="domain" description="Big-1" evidence="2">
    <location>
        <begin position="257"/>
        <end position="334"/>
    </location>
</feature>
<accession>A0A9X9S6L0</accession>
<dbReference type="AlphaFoldDB" id="A0A9X9S6L0"/>
<keyword evidence="4" id="KW-1185">Reference proteome</keyword>
<gene>
    <name evidence="3" type="ORF">OU421_05845</name>
</gene>
<sequence length="1061" mass="114662">MNIPRVREMTTLLICCLLCFTAAAAATPDQISVTSDRDQIVAGDTGAHILAEPDPSLPPVSSVSFVYLNRTVDPTGLLTPTVDATAPFETLFTTELAGTAYIQVDITFADENTDPVTTIFTQDVIPGDPYAYESIVPDAVQAGSAGPVTVRMQDRYGNAITAVTGATVTFSTSREGSGFVDGAAITQTITKAFDAEGNCTTYFIAPETAEPVIISVDPSPGSSLQRLITVRVIAERTPASINPYIVTVPHYPVTGTCPADGISYFLISYVIKDQFGNPIDNYPVTVSTTLGESAEIVTSEDGVAKFTYGPKTGMGDVTITATAGSLSEASELSFTGGAGTRFSVTLNPNNIPSYDVDPDTLIAVQARVYNDLGTGVEGETIHAWITPGSVNATNTISQEPGLSANRESGFGYGTAEAITGEDGFATFYFRAGAFPPRGDEEYEPFSRGSATVTAMWNNQTGTSPEITWRNYPYLRVETEVSDVAIAPGDPLNVTIRLIGDGNELLSHNPIDVALCLDRGEDMLVDEGLEDRMERARRAAMYLVEGDSGEIGLTPGYDRVALISYSDRTTDTTLFPTGAVDLDYINDNFPTYNWIKLAGDDSASIDNLETKEGYVLAAHYPGSGFTEYNDFATIDETFATAVTSDWSGLESTLRYTVPFKADDTGQASAPLRYGLKKSIEYLADNDKPGAIQAVVVLMQNNYRYFGDPFANGSVMTVLPYSNTLAKGGSEYYSFGDLPADQQNMVDYARANDVKIYAIYYPSGGSQSDEAVPRRLAEDTGGDYYFAGNEAELTEAFRQIRDSLLRDAGVNTNVNLNFAGMPEDVSYTADEVLEYLPPTHVDFYNWSADPYVPSDHLNGFPYTEDQTVMWRGEDGSQPASLSFVVGNVTIKQTWTVDFNLQVNESIDSALNFSLFAEGSYVEFENQDGGNIIEALPETMITVIPGLTPDALLNATIHITAFDLIAQDAQTARFAWDIAYDGIYPLTEELALKNTEDVESVWQTVDISTLSPETNSSTGMAFTGDLTPGIYSARIKVTTEDAGHDSATHPLTIGEDQQYFIRLE</sequence>
<name>A0A9X9S6L0_METOG</name>
<evidence type="ECO:0000313" key="3">
    <source>
        <dbReference type="EMBL" id="WAI02392.1"/>
    </source>
</evidence>
<dbReference type="KEGG" id="mou:OU421_05845"/>
<dbReference type="GeneID" id="76834605"/>
<dbReference type="InterPro" id="IPR036465">
    <property type="entry name" value="vWFA_dom_sf"/>
</dbReference>
<organism evidence="3 4">
    <name type="scientific">Methanogenium organophilum</name>
    <dbReference type="NCBI Taxonomy" id="2199"/>
    <lineage>
        <taxon>Archaea</taxon>
        <taxon>Methanobacteriati</taxon>
        <taxon>Methanobacteriota</taxon>
        <taxon>Stenosarchaea group</taxon>
        <taxon>Methanomicrobia</taxon>
        <taxon>Methanomicrobiales</taxon>
        <taxon>Methanomicrobiaceae</taxon>
        <taxon>Methanogenium</taxon>
    </lineage>
</organism>
<dbReference type="SUPFAM" id="SSF53300">
    <property type="entry name" value="vWA-like"/>
    <property type="match status" value="1"/>
</dbReference>
<dbReference type="RefSeq" id="WP_268187669.1">
    <property type="nucleotide sequence ID" value="NZ_CP113361.1"/>
</dbReference>